<name>R4PUW0_9BACT</name>
<accession>R4PUW0</accession>
<evidence type="ECO:0000256" key="1">
    <source>
        <dbReference type="SAM" id="MobiDB-lite"/>
    </source>
</evidence>
<dbReference type="HOGENOM" id="CLU_2407830_0_0_0"/>
<keyword evidence="2" id="KW-1133">Transmembrane helix</keyword>
<protein>
    <submittedName>
        <fullName evidence="3">Uncharacterized protein</fullName>
    </submittedName>
</protein>
<gene>
    <name evidence="3" type="ORF">L336_0251</name>
</gene>
<dbReference type="EMBL" id="CP005957">
    <property type="protein sequence ID" value="AGL61960.1"/>
    <property type="molecule type" value="Genomic_DNA"/>
</dbReference>
<organism evidence="3 4">
    <name type="scientific">Candidatus Saccharimonas aalborgensis</name>
    <dbReference type="NCBI Taxonomy" id="1332188"/>
    <lineage>
        <taxon>Bacteria</taxon>
        <taxon>Candidatus Saccharimonadota</taxon>
        <taxon>Candidatus Saccharimonadia</taxon>
        <taxon>Candidatus Saccharimonadales</taxon>
        <taxon>Candidatus Saccharimonadaceae</taxon>
        <taxon>Candidatus Saccharimonas</taxon>
    </lineage>
</organism>
<evidence type="ECO:0000313" key="3">
    <source>
        <dbReference type="EMBL" id="AGL61960.1"/>
    </source>
</evidence>
<reference evidence="3 4" key="1">
    <citation type="journal article" date="2013" name="Nat. Biotechnol.">
        <title>Genome sequences of rare, uncultured bacteria obtained by differential coverage binning of multiple metagenomes.</title>
        <authorList>
            <person name="Albertsen M."/>
            <person name="Hugenholtz P."/>
            <person name="Skarshewski A."/>
            <person name="Nielsen K.L."/>
            <person name="Tyson G.W."/>
            <person name="Nielsen P.H."/>
        </authorList>
    </citation>
    <scope>NUCLEOTIDE SEQUENCE [LARGE SCALE GENOMIC DNA]</scope>
    <source>
        <strain evidence="3">TM71</strain>
    </source>
</reference>
<sequence length="92" mass="9899">MNKRILLLIAAAIALIVLTQGPVADALLTFIVTGIVPGTGVALPFWAIVTMSTMLSLIAVVILVDDIALDRQKSKASSKQATKMPRRRYSHI</sequence>
<feature type="transmembrane region" description="Helical" evidence="2">
    <location>
        <begin position="42"/>
        <end position="64"/>
    </location>
</feature>
<dbReference type="RefSeq" id="WP_015641410.1">
    <property type="nucleotide sequence ID" value="NC_021219.1"/>
</dbReference>
<keyword evidence="2" id="KW-0472">Membrane</keyword>
<proteinExistence type="predicted"/>
<dbReference type="Proteomes" id="UP000013893">
    <property type="component" value="Chromosome"/>
</dbReference>
<dbReference type="AlphaFoldDB" id="R4PUW0"/>
<dbReference type="KEGG" id="saal:L336_0251"/>
<evidence type="ECO:0000256" key="2">
    <source>
        <dbReference type="SAM" id="Phobius"/>
    </source>
</evidence>
<keyword evidence="4" id="KW-1185">Reference proteome</keyword>
<keyword evidence="2" id="KW-0812">Transmembrane</keyword>
<feature type="region of interest" description="Disordered" evidence="1">
    <location>
        <begin position="71"/>
        <end position="92"/>
    </location>
</feature>
<evidence type="ECO:0000313" key="4">
    <source>
        <dbReference type="Proteomes" id="UP000013893"/>
    </source>
</evidence>